<accession>A0AAQ3KHN7</accession>
<protein>
    <submittedName>
        <fullName evidence="1">Uncharacterized protein</fullName>
    </submittedName>
</protein>
<keyword evidence="2" id="KW-1185">Reference proteome</keyword>
<evidence type="ECO:0000313" key="2">
    <source>
        <dbReference type="Proteomes" id="UP001327560"/>
    </source>
</evidence>
<dbReference type="EMBL" id="CP136894">
    <property type="protein sequence ID" value="WOL07073.1"/>
    <property type="molecule type" value="Genomic_DNA"/>
</dbReference>
<reference evidence="1 2" key="1">
    <citation type="submission" date="2023-10" db="EMBL/GenBank/DDBJ databases">
        <title>Chromosome-scale genome assembly provides insights into flower coloration mechanisms of Canna indica.</title>
        <authorList>
            <person name="Li C."/>
        </authorList>
    </citation>
    <scope>NUCLEOTIDE SEQUENCE [LARGE SCALE GENOMIC DNA]</scope>
    <source>
        <tissue evidence="1">Flower</tissue>
    </source>
</reference>
<dbReference type="AlphaFoldDB" id="A0AAQ3KHN7"/>
<proteinExistence type="predicted"/>
<evidence type="ECO:0000313" key="1">
    <source>
        <dbReference type="EMBL" id="WOL07073.1"/>
    </source>
</evidence>
<name>A0AAQ3KHN7_9LILI</name>
<dbReference type="Proteomes" id="UP001327560">
    <property type="component" value="Chromosome 5"/>
</dbReference>
<sequence length="176" mass="19217">MEQQVRSVADSLSFLRLFVGWNPLLGDHMREIIQRIKQIPNMIPSFVQGGSEVFNASYSGSDWGDLRLQGVTGNPPLTVLQLVAPFEGGSDVHLGAQEVDSQSDIAKVELVKLYQDLAKAIAENSRFGSEVVLEVTTGFDVKLDSFSNRVMVVKSVVAALWVKTALGGSIQARRRA</sequence>
<gene>
    <name evidence="1" type="ORF">Cni_G15809</name>
</gene>
<organism evidence="1 2">
    <name type="scientific">Canna indica</name>
    <name type="common">Indian-shot</name>
    <dbReference type="NCBI Taxonomy" id="4628"/>
    <lineage>
        <taxon>Eukaryota</taxon>
        <taxon>Viridiplantae</taxon>
        <taxon>Streptophyta</taxon>
        <taxon>Embryophyta</taxon>
        <taxon>Tracheophyta</taxon>
        <taxon>Spermatophyta</taxon>
        <taxon>Magnoliopsida</taxon>
        <taxon>Liliopsida</taxon>
        <taxon>Zingiberales</taxon>
        <taxon>Cannaceae</taxon>
        <taxon>Canna</taxon>
    </lineage>
</organism>